<dbReference type="Gene3D" id="1.10.260.40">
    <property type="entry name" value="lambda repressor-like DNA-binding domains"/>
    <property type="match status" value="1"/>
</dbReference>
<keyword evidence="5" id="KW-1185">Reference proteome</keyword>
<evidence type="ECO:0000313" key="5">
    <source>
        <dbReference type="Proteomes" id="UP000515856"/>
    </source>
</evidence>
<dbReference type="KEGG" id="ehn:H9Q80_06855"/>
<dbReference type="EMBL" id="CP060636">
    <property type="protein sequence ID" value="QNM13656.1"/>
    <property type="molecule type" value="Genomic_DNA"/>
</dbReference>
<dbReference type="AlphaFoldDB" id="A0A7G9GS74"/>
<evidence type="ECO:0000259" key="3">
    <source>
        <dbReference type="PROSITE" id="PS50943"/>
    </source>
</evidence>
<evidence type="ECO:0000256" key="2">
    <source>
        <dbReference type="SAM" id="Phobius"/>
    </source>
</evidence>
<organism evidence="4 5">
    <name type="scientific">[Eubacterium] hominis</name>
    <dbReference type="NCBI Taxonomy" id="2764325"/>
    <lineage>
        <taxon>Bacteria</taxon>
        <taxon>Bacillati</taxon>
        <taxon>Bacillota</taxon>
        <taxon>Erysipelotrichia</taxon>
        <taxon>Erysipelotrichales</taxon>
        <taxon>Erysipelotrichaceae</taxon>
        <taxon>Amedibacillus</taxon>
    </lineage>
</organism>
<dbReference type="GO" id="GO:0003677">
    <property type="term" value="F:DNA binding"/>
    <property type="evidence" value="ECO:0007669"/>
    <property type="project" value="UniProtKB-KW"/>
</dbReference>
<feature type="transmembrane region" description="Helical" evidence="2">
    <location>
        <begin position="98"/>
        <end position="119"/>
    </location>
</feature>
<gene>
    <name evidence="4" type="ORF">H9Q80_06855</name>
</gene>
<dbReference type="SUPFAM" id="SSF47413">
    <property type="entry name" value="lambda repressor-like DNA-binding domains"/>
    <property type="match status" value="1"/>
</dbReference>
<feature type="transmembrane region" description="Helical" evidence="2">
    <location>
        <begin position="125"/>
        <end position="146"/>
    </location>
</feature>
<dbReference type="InterPro" id="IPR001387">
    <property type="entry name" value="Cro/C1-type_HTH"/>
</dbReference>
<dbReference type="SMART" id="SM00530">
    <property type="entry name" value="HTH_XRE"/>
    <property type="match status" value="1"/>
</dbReference>
<keyword evidence="1" id="KW-0238">DNA-binding</keyword>
<dbReference type="RefSeq" id="WP_117536333.1">
    <property type="nucleotide sequence ID" value="NZ_CP060636.1"/>
</dbReference>
<accession>A0A7G9GS74</accession>
<protein>
    <submittedName>
        <fullName evidence="4">Helix-turn-helix transcriptional regulator</fullName>
    </submittedName>
</protein>
<evidence type="ECO:0000256" key="1">
    <source>
        <dbReference type="ARBA" id="ARBA00023125"/>
    </source>
</evidence>
<sequence>MNQEKIGSFLSDCRKEKGLTQTQLAEILGVSDKSISRWENGKTMPDLSLYEPLCETLGIQISELLYARKMSDTEKKEQGEKSAWNVFMTKSQLETFGILTELLILIGILITITLTKMLAVTPLQIFITMLCGCFVWGFGLVLRVKIRKTIIALEKQ</sequence>
<evidence type="ECO:0000313" key="4">
    <source>
        <dbReference type="EMBL" id="QNM13656.1"/>
    </source>
</evidence>
<keyword evidence="2" id="KW-0812">Transmembrane</keyword>
<dbReference type="PANTHER" id="PTHR46558:SF4">
    <property type="entry name" value="DNA-BIDING PHAGE PROTEIN"/>
    <property type="match status" value="1"/>
</dbReference>
<dbReference type="PANTHER" id="PTHR46558">
    <property type="entry name" value="TRACRIPTIONAL REGULATORY PROTEIN-RELATED-RELATED"/>
    <property type="match status" value="1"/>
</dbReference>
<keyword evidence="2" id="KW-1133">Transmembrane helix</keyword>
<dbReference type="Proteomes" id="UP000515856">
    <property type="component" value="Chromosome"/>
</dbReference>
<feature type="domain" description="HTH cro/C1-type" evidence="3">
    <location>
        <begin position="10"/>
        <end position="64"/>
    </location>
</feature>
<dbReference type="InterPro" id="IPR010982">
    <property type="entry name" value="Lambda_DNA-bd_dom_sf"/>
</dbReference>
<reference evidence="4 5" key="1">
    <citation type="submission" date="2020-08" db="EMBL/GenBank/DDBJ databases">
        <authorList>
            <person name="Liu C."/>
            <person name="Sun Q."/>
        </authorList>
    </citation>
    <scope>NUCLEOTIDE SEQUENCE [LARGE SCALE GENOMIC DNA]</scope>
    <source>
        <strain evidence="4 5">NSJ-61</strain>
    </source>
</reference>
<name>A0A7G9GS74_9FIRM</name>
<dbReference type="CDD" id="cd00093">
    <property type="entry name" value="HTH_XRE"/>
    <property type="match status" value="1"/>
</dbReference>
<dbReference type="PROSITE" id="PS50943">
    <property type="entry name" value="HTH_CROC1"/>
    <property type="match status" value="1"/>
</dbReference>
<keyword evidence="2" id="KW-0472">Membrane</keyword>
<proteinExistence type="predicted"/>
<dbReference type="Pfam" id="PF01381">
    <property type="entry name" value="HTH_3"/>
    <property type="match status" value="1"/>
</dbReference>